<evidence type="ECO:0000259" key="2">
    <source>
        <dbReference type="Pfam" id="PF12762"/>
    </source>
</evidence>
<reference evidence="3 4" key="1">
    <citation type="submission" date="2019-12" db="EMBL/GenBank/DDBJ databases">
        <authorList>
            <person name="Yuan C.-G."/>
        </authorList>
    </citation>
    <scope>NUCLEOTIDE SEQUENCE [LARGE SCALE GENOMIC DNA]</scope>
    <source>
        <strain evidence="3 4">KCTC 23863</strain>
    </source>
</reference>
<dbReference type="EMBL" id="WURB01000056">
    <property type="protein sequence ID" value="MXQ14871.1"/>
    <property type="molecule type" value="Genomic_DNA"/>
</dbReference>
<sequence length="98" mass="11572">MSGKSHPCSGPQRSSAAKVYAERHGQDSNPTTRRQRLPQNRGGQQRRNRRNQRSEESFFSRIQRAYADVHHRFSTRYFDWYVADLAWKEDARWMSNGA</sequence>
<name>A0A7X3SRP6_9HYPH</name>
<dbReference type="AlphaFoldDB" id="A0A7X3SRP6"/>
<dbReference type="Proteomes" id="UP000436483">
    <property type="component" value="Unassembled WGS sequence"/>
</dbReference>
<gene>
    <name evidence="3" type="ORF">GR328_26205</name>
</gene>
<reference evidence="3 4" key="2">
    <citation type="submission" date="2020-01" db="EMBL/GenBank/DDBJ databases">
        <title>Microvirga sp. nov., an arsenate reduction bacterium isolated from Tibet hotspring sediments.</title>
        <authorList>
            <person name="Xian W.-D."/>
            <person name="Li W.-J."/>
        </authorList>
    </citation>
    <scope>NUCLEOTIDE SEQUENCE [LARGE SCALE GENOMIC DNA]</scope>
    <source>
        <strain evidence="3 4">KCTC 23863</strain>
    </source>
</reference>
<evidence type="ECO:0000313" key="3">
    <source>
        <dbReference type="EMBL" id="MXQ14871.1"/>
    </source>
</evidence>
<feature type="domain" description="ISXO2-like transposase" evidence="2">
    <location>
        <begin position="41"/>
        <end position="90"/>
    </location>
</feature>
<dbReference type="Pfam" id="PF12762">
    <property type="entry name" value="DDE_Tnp_IS1595"/>
    <property type="match status" value="1"/>
</dbReference>
<accession>A0A7X3SRP6</accession>
<feature type="region of interest" description="Disordered" evidence="1">
    <location>
        <begin position="1"/>
        <end position="59"/>
    </location>
</feature>
<evidence type="ECO:0000313" key="4">
    <source>
        <dbReference type="Proteomes" id="UP000436483"/>
    </source>
</evidence>
<organism evidence="3 4">
    <name type="scientific">Microvirga makkahensis</name>
    <dbReference type="NCBI Taxonomy" id="1128670"/>
    <lineage>
        <taxon>Bacteria</taxon>
        <taxon>Pseudomonadati</taxon>
        <taxon>Pseudomonadota</taxon>
        <taxon>Alphaproteobacteria</taxon>
        <taxon>Hyphomicrobiales</taxon>
        <taxon>Methylobacteriaceae</taxon>
        <taxon>Microvirga</taxon>
    </lineage>
</organism>
<dbReference type="OrthoDB" id="271821at2"/>
<protein>
    <recommendedName>
        <fullName evidence="2">ISXO2-like transposase domain-containing protein</fullName>
    </recommendedName>
</protein>
<evidence type="ECO:0000256" key="1">
    <source>
        <dbReference type="SAM" id="MobiDB-lite"/>
    </source>
</evidence>
<comment type="caution">
    <text evidence="3">The sequence shown here is derived from an EMBL/GenBank/DDBJ whole genome shotgun (WGS) entry which is preliminary data.</text>
</comment>
<dbReference type="InterPro" id="IPR024445">
    <property type="entry name" value="Tnp_ISXO2-like"/>
</dbReference>
<dbReference type="RefSeq" id="WP_160888583.1">
    <property type="nucleotide sequence ID" value="NZ_WURB01000056.1"/>
</dbReference>
<keyword evidence="4" id="KW-1185">Reference proteome</keyword>
<proteinExistence type="predicted"/>